<name>A0A0B0PUT4_GOSAR</name>
<evidence type="ECO:0000313" key="1">
    <source>
        <dbReference type="EMBL" id="KHG28194.1"/>
    </source>
</evidence>
<sequence>MDKNRPFYKPFFSSNLAYTYDKIFTYTHHNKAPKSCINKSYTYGIISYNQYALRHLK</sequence>
<reference evidence="2" key="1">
    <citation type="submission" date="2014-09" db="EMBL/GenBank/DDBJ databases">
        <authorList>
            <person name="Mudge J."/>
            <person name="Ramaraj T."/>
            <person name="Lindquist I.E."/>
            <person name="Bharti A.K."/>
            <person name="Sundararajan A."/>
            <person name="Cameron C.T."/>
            <person name="Woodward J.E."/>
            <person name="May G.D."/>
            <person name="Brubaker C."/>
            <person name="Broadhvest J."/>
            <person name="Wilkins T.A."/>
        </authorList>
    </citation>
    <scope>NUCLEOTIDE SEQUENCE</scope>
    <source>
        <strain evidence="2">cv. AKA8401</strain>
    </source>
</reference>
<dbReference type="EMBL" id="KN443990">
    <property type="protein sequence ID" value="KHG28194.1"/>
    <property type="molecule type" value="Genomic_DNA"/>
</dbReference>
<organism evidence="1 2">
    <name type="scientific">Gossypium arboreum</name>
    <name type="common">Tree cotton</name>
    <name type="synonym">Gossypium nanking</name>
    <dbReference type="NCBI Taxonomy" id="29729"/>
    <lineage>
        <taxon>Eukaryota</taxon>
        <taxon>Viridiplantae</taxon>
        <taxon>Streptophyta</taxon>
        <taxon>Embryophyta</taxon>
        <taxon>Tracheophyta</taxon>
        <taxon>Spermatophyta</taxon>
        <taxon>Magnoliopsida</taxon>
        <taxon>eudicotyledons</taxon>
        <taxon>Gunneridae</taxon>
        <taxon>Pentapetalae</taxon>
        <taxon>rosids</taxon>
        <taxon>malvids</taxon>
        <taxon>Malvales</taxon>
        <taxon>Malvaceae</taxon>
        <taxon>Malvoideae</taxon>
        <taxon>Gossypium</taxon>
    </lineage>
</organism>
<keyword evidence="2" id="KW-1185">Reference proteome</keyword>
<gene>
    <name evidence="1" type="ORF">F383_03082</name>
</gene>
<proteinExistence type="predicted"/>
<dbReference type="Proteomes" id="UP000032142">
    <property type="component" value="Unassembled WGS sequence"/>
</dbReference>
<accession>A0A0B0PUT4</accession>
<dbReference type="AlphaFoldDB" id="A0A0B0PUT4"/>
<protein>
    <submittedName>
        <fullName evidence="1">Cyclic nucleotide-gated cation channel beta-3</fullName>
    </submittedName>
</protein>
<evidence type="ECO:0000313" key="2">
    <source>
        <dbReference type="Proteomes" id="UP000032142"/>
    </source>
</evidence>